<organism evidence="3 4">
    <name type="scientific">Tritrichomonas musculus</name>
    <dbReference type="NCBI Taxonomy" id="1915356"/>
    <lineage>
        <taxon>Eukaryota</taxon>
        <taxon>Metamonada</taxon>
        <taxon>Parabasalia</taxon>
        <taxon>Tritrichomonadida</taxon>
        <taxon>Tritrichomonadidae</taxon>
        <taxon>Tritrichomonas</taxon>
    </lineage>
</organism>
<comment type="caution">
    <text evidence="3">The sequence shown here is derived from an EMBL/GenBank/DDBJ whole genome shotgun (WGS) entry which is preliminary data.</text>
</comment>
<protein>
    <submittedName>
        <fullName evidence="3">Uncharacterized protein</fullName>
    </submittedName>
</protein>
<evidence type="ECO:0000256" key="2">
    <source>
        <dbReference type="SAM" id="MobiDB-lite"/>
    </source>
</evidence>
<feature type="coiled-coil region" evidence="1">
    <location>
        <begin position="264"/>
        <end position="302"/>
    </location>
</feature>
<feature type="compositionally biased region" description="Low complexity" evidence="2">
    <location>
        <begin position="354"/>
        <end position="380"/>
    </location>
</feature>
<reference evidence="3 4" key="1">
    <citation type="submission" date="2024-04" db="EMBL/GenBank/DDBJ databases">
        <title>Tritrichomonas musculus Genome.</title>
        <authorList>
            <person name="Alves-Ferreira E."/>
            <person name="Grigg M."/>
            <person name="Lorenzi H."/>
            <person name="Galac M."/>
        </authorList>
    </citation>
    <scope>NUCLEOTIDE SEQUENCE [LARGE SCALE GENOMIC DNA]</scope>
    <source>
        <strain evidence="3 4">EAF2021</strain>
    </source>
</reference>
<evidence type="ECO:0000313" key="4">
    <source>
        <dbReference type="Proteomes" id="UP001470230"/>
    </source>
</evidence>
<feature type="region of interest" description="Disordered" evidence="2">
    <location>
        <begin position="349"/>
        <end position="388"/>
    </location>
</feature>
<gene>
    <name evidence="3" type="ORF">M9Y10_022394</name>
</gene>
<sequence>MVPTIIFEENLISELLLISRQRKSAQLVLIAQVQVKNSKVEFRCSTLISDPESEISVREDEVPIYVDILPESQYQQPDSIEIEEFRNTFYKMMEETSNQYNANNIYSLISDVAFINNQLNVRLSLFCPKSSIEIEEIDSSDAPSVCSIPGATYRFPKDKKFKDPNSIYAIYYGINGIKDPRIYSLSYSIYLQKHKKISAAFNKKLYRITFHENEEFELLTTTFTVSKPTTITTRFNNLEQTSNDLGTYIPKQVQGTPNEIYESINSMKKEISDLREIISEQGRQLESKIEEHNEEIKAMLQSILSEVQKPRSIERSNSKTFLNRQISRKPVVLLEISLSSIFENHQSSANNSYQQQIPPTQQVYQQPQEIKKQIQSKQQSRFPTENPNLQVPQQANFIQSQNTVPATIITDTITSSEQTQQTEHQHTKYSADMKASFEKRRSTSRDNLNTSAPTVSTQKTSQFPIAQSPVTNHLLSPSAINDNNNNNITNIKQNNNNTPKVNLSILKNGVRNNSRTSKLSSINAENRSDNSEFTSKFLDSRQSNKFSNQFNEPSFDLSSHIPDSLNESPNRKDNINPLSEFSFLTNESMDTNRFFEAIGYSNKPNS</sequence>
<feature type="compositionally biased region" description="Basic and acidic residues" evidence="2">
    <location>
        <begin position="423"/>
        <end position="444"/>
    </location>
</feature>
<name>A0ABR2KS73_9EUKA</name>
<dbReference type="EMBL" id="JAPFFF010000003">
    <property type="protein sequence ID" value="KAK8893965.1"/>
    <property type="molecule type" value="Genomic_DNA"/>
</dbReference>
<evidence type="ECO:0000256" key="1">
    <source>
        <dbReference type="SAM" id="Coils"/>
    </source>
</evidence>
<dbReference type="Proteomes" id="UP001470230">
    <property type="component" value="Unassembled WGS sequence"/>
</dbReference>
<feature type="region of interest" description="Disordered" evidence="2">
    <location>
        <begin position="414"/>
        <end position="500"/>
    </location>
</feature>
<accession>A0ABR2KS73</accession>
<keyword evidence="1" id="KW-0175">Coiled coil</keyword>
<keyword evidence="4" id="KW-1185">Reference proteome</keyword>
<feature type="compositionally biased region" description="Polar residues" evidence="2">
    <location>
        <begin position="445"/>
        <end position="479"/>
    </location>
</feature>
<evidence type="ECO:0000313" key="3">
    <source>
        <dbReference type="EMBL" id="KAK8893965.1"/>
    </source>
</evidence>
<proteinExistence type="predicted"/>
<feature type="compositionally biased region" description="Low complexity" evidence="2">
    <location>
        <begin position="480"/>
        <end position="497"/>
    </location>
</feature>